<comment type="caution">
    <text evidence="8">The sequence shown here is derived from an EMBL/GenBank/DDBJ whole genome shotgun (WGS) entry which is preliminary data.</text>
</comment>
<evidence type="ECO:0000313" key="8">
    <source>
        <dbReference type="EMBL" id="PJC81992.1"/>
    </source>
</evidence>
<evidence type="ECO:0000256" key="1">
    <source>
        <dbReference type="ARBA" id="ARBA00001946"/>
    </source>
</evidence>
<evidence type="ECO:0000256" key="4">
    <source>
        <dbReference type="ARBA" id="ARBA00022679"/>
    </source>
</evidence>
<dbReference type="Gene3D" id="3.30.70.141">
    <property type="entry name" value="Nucleoside diphosphate kinase-like domain"/>
    <property type="match status" value="1"/>
</dbReference>
<evidence type="ECO:0000313" key="9">
    <source>
        <dbReference type="Proteomes" id="UP000229370"/>
    </source>
</evidence>
<sequence>MNKQRALIIIKPDGVQRGLIGKIVSRFEQVGLKTIGLKFDWASKERIVALYPETEAWFKKVGERTLTNYAKKGLDAKKVFGTDDAIQIGRTIKKWLTDYLQESPLFIMALEGYECIEICRKLSGNTIPVLANPGTIRGDFSHDTIDLANEQNRPLRNVFHASDTVEDGEKEIKVWFKPEELFNYELAGEKFMFNV</sequence>
<name>A0A2M8GN81_9BACT</name>
<evidence type="ECO:0000256" key="3">
    <source>
        <dbReference type="ARBA" id="ARBA00012966"/>
    </source>
</evidence>
<gene>
    <name evidence="8" type="ORF">CO007_01745</name>
</gene>
<evidence type="ECO:0000259" key="7">
    <source>
        <dbReference type="SMART" id="SM00562"/>
    </source>
</evidence>
<dbReference type="GO" id="GO:0004550">
    <property type="term" value="F:nucleoside diphosphate kinase activity"/>
    <property type="evidence" value="ECO:0007669"/>
    <property type="project" value="UniProtKB-EC"/>
</dbReference>
<accession>A0A2M8GN81</accession>
<evidence type="ECO:0000256" key="2">
    <source>
        <dbReference type="ARBA" id="ARBA00008142"/>
    </source>
</evidence>
<evidence type="ECO:0000256" key="5">
    <source>
        <dbReference type="ARBA" id="ARBA00022777"/>
    </source>
</evidence>
<dbReference type="InterPro" id="IPR034907">
    <property type="entry name" value="NDK-like_dom"/>
</dbReference>
<dbReference type="Pfam" id="PF00334">
    <property type="entry name" value="NDK"/>
    <property type="match status" value="2"/>
</dbReference>
<keyword evidence="5 8" id="KW-0418">Kinase</keyword>
<dbReference type="AlphaFoldDB" id="A0A2M8GN81"/>
<comment type="similarity">
    <text evidence="2 6">Belongs to the NDK family.</text>
</comment>
<feature type="domain" description="Nucleoside diphosphate kinase-like" evidence="7">
    <location>
        <begin position="3"/>
        <end position="183"/>
    </location>
</feature>
<organism evidence="8 9">
    <name type="scientific">Candidatus Roizmanbacteria bacterium CG_4_8_14_3_um_filter_36_10</name>
    <dbReference type="NCBI Taxonomy" id="1974834"/>
    <lineage>
        <taxon>Bacteria</taxon>
        <taxon>Candidatus Roizmaniibacteriota</taxon>
    </lineage>
</organism>
<evidence type="ECO:0000256" key="6">
    <source>
        <dbReference type="PROSITE-ProRule" id="PRU00706"/>
    </source>
</evidence>
<dbReference type="PROSITE" id="PS51374">
    <property type="entry name" value="NDPK_LIKE"/>
    <property type="match status" value="1"/>
</dbReference>
<dbReference type="EC" id="2.7.4.6" evidence="3"/>
<dbReference type="SUPFAM" id="SSF54919">
    <property type="entry name" value="Nucleoside diphosphate kinase, NDK"/>
    <property type="match status" value="1"/>
</dbReference>
<reference evidence="9" key="1">
    <citation type="submission" date="2017-09" db="EMBL/GenBank/DDBJ databases">
        <title>Depth-based differentiation of microbial function through sediment-hosted aquifers and enrichment of novel symbionts in the deep terrestrial subsurface.</title>
        <authorList>
            <person name="Probst A.J."/>
            <person name="Ladd B."/>
            <person name="Jarett J.K."/>
            <person name="Geller-Mcgrath D.E."/>
            <person name="Sieber C.M.K."/>
            <person name="Emerson J.B."/>
            <person name="Anantharaman K."/>
            <person name="Thomas B.C."/>
            <person name="Malmstrom R."/>
            <person name="Stieglmeier M."/>
            <person name="Klingl A."/>
            <person name="Woyke T."/>
            <person name="Ryan C.M."/>
            <person name="Banfield J.F."/>
        </authorList>
    </citation>
    <scope>NUCLEOTIDE SEQUENCE [LARGE SCALE GENOMIC DNA]</scope>
</reference>
<dbReference type="SMART" id="SM00562">
    <property type="entry name" value="NDK"/>
    <property type="match status" value="1"/>
</dbReference>
<dbReference type="PANTHER" id="PTHR11349">
    <property type="entry name" value="NUCLEOSIDE DIPHOSPHATE KINASE"/>
    <property type="match status" value="1"/>
</dbReference>
<dbReference type="Proteomes" id="UP000229370">
    <property type="component" value="Unassembled WGS sequence"/>
</dbReference>
<comment type="cofactor">
    <cofactor evidence="1">
        <name>Mg(2+)</name>
        <dbReference type="ChEBI" id="CHEBI:18420"/>
    </cofactor>
</comment>
<dbReference type="InterPro" id="IPR036850">
    <property type="entry name" value="NDK-like_dom_sf"/>
</dbReference>
<dbReference type="EMBL" id="PFQK01000033">
    <property type="protein sequence ID" value="PJC81992.1"/>
    <property type="molecule type" value="Genomic_DNA"/>
</dbReference>
<proteinExistence type="inferred from homology"/>
<keyword evidence="4 8" id="KW-0808">Transferase</keyword>
<comment type="caution">
    <text evidence="6">Lacks conserved residue(s) required for the propagation of feature annotation.</text>
</comment>
<protein>
    <recommendedName>
        <fullName evidence="3">nucleoside-diphosphate kinase</fullName>
        <ecNumber evidence="3">2.7.4.6</ecNumber>
    </recommendedName>
</protein>